<dbReference type="InterPro" id="IPR017978">
    <property type="entry name" value="GPCR_3_C"/>
</dbReference>
<reference evidence="8" key="1">
    <citation type="submission" date="2022-11" db="UniProtKB">
        <authorList>
            <consortium name="EnsemblMetazoa"/>
        </authorList>
    </citation>
    <scope>IDENTIFICATION</scope>
</reference>
<dbReference type="AlphaFoldDB" id="A0A914AI31"/>
<dbReference type="PANTHER" id="PTHR24060">
    <property type="entry name" value="METABOTROPIC GLUTAMATE RECEPTOR"/>
    <property type="match status" value="1"/>
</dbReference>
<keyword evidence="9" id="KW-1185">Reference proteome</keyword>
<dbReference type="OrthoDB" id="5984008at2759"/>
<dbReference type="PROSITE" id="PS50259">
    <property type="entry name" value="G_PROTEIN_RECEP_F3_4"/>
    <property type="match status" value="1"/>
</dbReference>
<dbReference type="Proteomes" id="UP000887568">
    <property type="component" value="Unplaced"/>
</dbReference>
<feature type="domain" description="G-protein coupled receptors family 3 profile" evidence="7">
    <location>
        <begin position="7"/>
        <end position="134"/>
    </location>
</feature>
<keyword evidence="5" id="KW-0325">Glycoprotein</keyword>
<dbReference type="GO" id="GO:0016020">
    <property type="term" value="C:membrane"/>
    <property type="evidence" value="ECO:0007669"/>
    <property type="project" value="UniProtKB-SubCell"/>
</dbReference>
<proteinExistence type="predicted"/>
<comment type="subcellular location">
    <subcellularLocation>
        <location evidence="1">Membrane</location>
        <topology evidence="1">Multi-pass membrane protein</topology>
    </subcellularLocation>
</comment>
<evidence type="ECO:0000256" key="1">
    <source>
        <dbReference type="ARBA" id="ARBA00004141"/>
    </source>
</evidence>
<evidence type="ECO:0000256" key="5">
    <source>
        <dbReference type="ARBA" id="ARBA00023180"/>
    </source>
</evidence>
<feature type="transmembrane region" description="Helical" evidence="6">
    <location>
        <begin position="106"/>
        <end position="130"/>
    </location>
</feature>
<dbReference type="EnsemblMetazoa" id="XM_038207121.1">
    <property type="protein sequence ID" value="XP_038063049.1"/>
    <property type="gene ID" value="LOC119733742"/>
</dbReference>
<accession>A0A914AI31</accession>
<protein>
    <recommendedName>
        <fullName evidence="7">G-protein coupled receptors family 3 profile domain-containing protein</fullName>
    </recommendedName>
</protein>
<feature type="transmembrane region" description="Helical" evidence="6">
    <location>
        <begin position="79"/>
        <end position="100"/>
    </location>
</feature>
<dbReference type="PRINTS" id="PR00248">
    <property type="entry name" value="GPCRMGR"/>
</dbReference>
<feature type="transmembrane region" description="Helical" evidence="6">
    <location>
        <begin position="44"/>
        <end position="67"/>
    </location>
</feature>
<dbReference type="PRINTS" id="PR01176">
    <property type="entry name" value="GABABRECEPTR"/>
</dbReference>
<evidence type="ECO:0000256" key="3">
    <source>
        <dbReference type="ARBA" id="ARBA00022989"/>
    </source>
</evidence>
<evidence type="ECO:0000256" key="4">
    <source>
        <dbReference type="ARBA" id="ARBA00023136"/>
    </source>
</evidence>
<dbReference type="RefSeq" id="XP_038063049.1">
    <property type="nucleotide sequence ID" value="XM_038207121.1"/>
</dbReference>
<name>A0A914AI31_PATMI</name>
<organism evidence="8 9">
    <name type="scientific">Patiria miniata</name>
    <name type="common">Bat star</name>
    <name type="synonym">Asterina miniata</name>
    <dbReference type="NCBI Taxonomy" id="46514"/>
    <lineage>
        <taxon>Eukaryota</taxon>
        <taxon>Metazoa</taxon>
        <taxon>Echinodermata</taxon>
        <taxon>Eleutherozoa</taxon>
        <taxon>Asterozoa</taxon>
        <taxon>Asteroidea</taxon>
        <taxon>Valvatacea</taxon>
        <taxon>Valvatida</taxon>
        <taxon>Asterinidae</taxon>
        <taxon>Patiria</taxon>
    </lineage>
</organism>
<evidence type="ECO:0000313" key="8">
    <source>
        <dbReference type="EnsemblMetazoa" id="XP_038063049.1"/>
    </source>
</evidence>
<dbReference type="Pfam" id="PF00003">
    <property type="entry name" value="7tm_3"/>
    <property type="match status" value="1"/>
</dbReference>
<dbReference type="OMA" id="PRMIRPK"/>
<keyword evidence="2 6" id="KW-0812">Transmembrane</keyword>
<dbReference type="InterPro" id="IPR050726">
    <property type="entry name" value="mGluR"/>
</dbReference>
<evidence type="ECO:0000259" key="7">
    <source>
        <dbReference type="PROSITE" id="PS50259"/>
    </source>
</evidence>
<keyword evidence="3 6" id="KW-1133">Transmembrane helix</keyword>
<keyword evidence="4 6" id="KW-0472">Membrane</keyword>
<evidence type="ECO:0000256" key="2">
    <source>
        <dbReference type="ARBA" id="ARBA00022692"/>
    </source>
</evidence>
<dbReference type="GO" id="GO:0004930">
    <property type="term" value="F:G protein-coupled receptor activity"/>
    <property type="evidence" value="ECO:0007669"/>
    <property type="project" value="InterPro"/>
</dbReference>
<dbReference type="GeneID" id="119733742"/>
<evidence type="ECO:0000256" key="6">
    <source>
        <dbReference type="SAM" id="Phobius"/>
    </source>
</evidence>
<sequence>MISNSGLQSFQIIIVIISVIASPSRPEYLIPRPQEKYVEVYCQFSNGFIASCVYNLLLILVCCYYAFKTRKVPSNYNESKFIAVSVYSTLVLCLAAVPVYTTAVAVLQKVATLCMVLLLNAYLTLVCVYLPKLYAARFVKDIRVMDWSSSVQDSRIKPASTMSTGAEQPATVS</sequence>
<dbReference type="InterPro" id="IPR000337">
    <property type="entry name" value="GPCR_3"/>
</dbReference>
<evidence type="ECO:0000313" key="9">
    <source>
        <dbReference type="Proteomes" id="UP000887568"/>
    </source>
</evidence>